<feature type="compositionally biased region" description="Basic and acidic residues" evidence="2">
    <location>
        <begin position="322"/>
        <end position="337"/>
    </location>
</feature>
<name>A0ABQ8LY89_LABRO</name>
<protein>
    <submittedName>
        <fullName evidence="4">Transposon TX1 uncharacterized 82 kDa protein</fullName>
    </submittedName>
</protein>
<comment type="caution">
    <text evidence="4">The sequence shown here is derived from an EMBL/GenBank/DDBJ whole genome shotgun (WGS) entry which is preliminary data.</text>
</comment>
<feature type="compositionally biased region" description="Basic and acidic residues" evidence="2">
    <location>
        <begin position="249"/>
        <end position="276"/>
    </location>
</feature>
<evidence type="ECO:0000313" key="4">
    <source>
        <dbReference type="EMBL" id="KAI2655608.1"/>
    </source>
</evidence>
<feature type="compositionally biased region" description="Basic and acidic residues" evidence="2">
    <location>
        <begin position="197"/>
        <end position="209"/>
    </location>
</feature>
<organism evidence="4 5">
    <name type="scientific">Labeo rohita</name>
    <name type="common">Indian major carp</name>
    <name type="synonym">Cyprinus rohita</name>
    <dbReference type="NCBI Taxonomy" id="84645"/>
    <lineage>
        <taxon>Eukaryota</taxon>
        <taxon>Metazoa</taxon>
        <taxon>Chordata</taxon>
        <taxon>Craniata</taxon>
        <taxon>Vertebrata</taxon>
        <taxon>Euteleostomi</taxon>
        <taxon>Actinopterygii</taxon>
        <taxon>Neopterygii</taxon>
        <taxon>Teleostei</taxon>
        <taxon>Ostariophysi</taxon>
        <taxon>Cypriniformes</taxon>
        <taxon>Cyprinidae</taxon>
        <taxon>Labeoninae</taxon>
        <taxon>Labeonini</taxon>
        <taxon>Labeo</taxon>
    </lineage>
</organism>
<evidence type="ECO:0000256" key="1">
    <source>
        <dbReference type="PROSITE-ProRule" id="PRU00047"/>
    </source>
</evidence>
<keyword evidence="1" id="KW-0479">Metal-binding</keyword>
<accession>A0ABQ8LY89</accession>
<dbReference type="InterPro" id="IPR036875">
    <property type="entry name" value="Znf_CCHC_sf"/>
</dbReference>
<feature type="domain" description="CCHC-type" evidence="3">
    <location>
        <begin position="164"/>
        <end position="180"/>
    </location>
</feature>
<reference evidence="4 5" key="1">
    <citation type="submission" date="2022-01" db="EMBL/GenBank/DDBJ databases">
        <title>A high-quality chromosome-level genome assembly of rohu carp, Labeo rohita.</title>
        <authorList>
            <person name="Arick M.A. II"/>
            <person name="Hsu C.-Y."/>
            <person name="Magbanua Z."/>
            <person name="Pechanova O."/>
            <person name="Grover C."/>
            <person name="Miller E."/>
            <person name="Thrash A."/>
            <person name="Ezzel L."/>
            <person name="Alam S."/>
            <person name="Benzie J."/>
            <person name="Hamilton M."/>
            <person name="Karsi A."/>
            <person name="Lawrence M.L."/>
            <person name="Peterson D.G."/>
        </authorList>
    </citation>
    <scope>NUCLEOTIDE SEQUENCE [LARGE SCALE GENOMIC DNA]</scope>
    <source>
        <strain evidence="5">BAU-BD-2019</strain>
        <tissue evidence="4">Blood</tissue>
    </source>
</reference>
<dbReference type="Gene3D" id="4.10.60.10">
    <property type="entry name" value="Zinc finger, CCHC-type"/>
    <property type="match status" value="1"/>
</dbReference>
<evidence type="ECO:0000256" key="2">
    <source>
        <dbReference type="SAM" id="MobiDB-lite"/>
    </source>
</evidence>
<dbReference type="Proteomes" id="UP000830375">
    <property type="component" value="Unassembled WGS sequence"/>
</dbReference>
<feature type="compositionally biased region" description="Polar residues" evidence="2">
    <location>
        <begin position="304"/>
        <end position="320"/>
    </location>
</feature>
<sequence>MPARGAAGVGLEALTRRHACKLCLTIDCSVEDCVLAVGEIVGYDSIKSASRMNNGVVIFVDSVDKVAMIVEQGVEVKDTFVQAVPLVSPAKRIVLSQVPPFIGNEMLARELSRHGTISLGCKSPQLKHVVSFRRQVFMILKDNEELNLVLKFRVEDYDYSKKMKCFGCGIKGHLIRSCPELNTENINRNVEQGESNKSQEKDKSSDTQRHVLSKANATPRKKQHEQNVSQGQKLNEAQGVEQDLLENHEQKTDKCSKSQKEKLSEQNDPQEQKQIEPTENQGLKQKELSVLQENDQNVSDKGKRTSNGQLFSLAENSPQESEMEREVSSGAQKDMERAGCSVVDDSEMLVDDTSKTMKERENLEMGVSFLLR</sequence>
<keyword evidence="1" id="KW-0863">Zinc-finger</keyword>
<proteinExistence type="predicted"/>
<gene>
    <name evidence="4" type="ORF">H4Q32_018032</name>
</gene>
<evidence type="ECO:0000259" key="3">
    <source>
        <dbReference type="PROSITE" id="PS50158"/>
    </source>
</evidence>
<keyword evidence="1" id="KW-0862">Zinc</keyword>
<dbReference type="SUPFAM" id="SSF57756">
    <property type="entry name" value="Retrovirus zinc finger-like domains"/>
    <property type="match status" value="1"/>
</dbReference>
<feature type="region of interest" description="Disordered" evidence="2">
    <location>
        <begin position="249"/>
        <end position="339"/>
    </location>
</feature>
<keyword evidence="5" id="KW-1185">Reference proteome</keyword>
<dbReference type="PROSITE" id="PS50158">
    <property type="entry name" value="ZF_CCHC"/>
    <property type="match status" value="1"/>
</dbReference>
<evidence type="ECO:0000313" key="5">
    <source>
        <dbReference type="Proteomes" id="UP000830375"/>
    </source>
</evidence>
<dbReference type="EMBL" id="JACTAM010000016">
    <property type="protein sequence ID" value="KAI2655608.1"/>
    <property type="molecule type" value="Genomic_DNA"/>
</dbReference>
<dbReference type="InterPro" id="IPR001878">
    <property type="entry name" value="Znf_CCHC"/>
</dbReference>
<feature type="region of interest" description="Disordered" evidence="2">
    <location>
        <begin position="190"/>
        <end position="234"/>
    </location>
</feature>